<sequence>MEGGKEKCVLDRQDSSDGEIVTELIELIDHDKEEGERSLKGWKENLEIYRTADLLGEDSPAKEITAEGRAIELTQYESSNGKSVVIAEQESMDNLSDGDKIPKATICPDCGKSFSNSSHLHRRAHVRRGETLALVEGWDIAGMEDAGEQGVEGGVDGMWQSNGMGIMEQEWQEEESLRQQWEEEGDQTKRPNWQDGADQSAEKRLLDGGGESRRPGWERGMEEAGRVEWQEDEDEGVEQSLQADGANGMRLECHDDDDGDGERAEEDPQNEDPNGVRLECQDDNDDGNAEEGLQGSGDRGSRQACWEKDVEQGGAERGSREEWDACAADESVRPQAEWQDSGEDGERRSRQGEEEEEEDSSEGESWRPDCQGEEEEGILALK</sequence>
<evidence type="ECO:0000313" key="2">
    <source>
        <dbReference type="Proteomes" id="UP000827872"/>
    </source>
</evidence>
<gene>
    <name evidence="1" type="ORF">K3G42_012722</name>
</gene>
<dbReference type="EMBL" id="CM037628">
    <property type="protein sequence ID" value="KAH7997015.1"/>
    <property type="molecule type" value="Genomic_DNA"/>
</dbReference>
<comment type="caution">
    <text evidence="1">The sequence shown here is derived from an EMBL/GenBank/DDBJ whole genome shotgun (WGS) entry which is preliminary data.</text>
</comment>
<proteinExistence type="predicted"/>
<reference evidence="1" key="1">
    <citation type="submission" date="2021-08" db="EMBL/GenBank/DDBJ databases">
        <title>The first chromosome-level gecko genome reveals the dynamic sex chromosomes of Neotropical dwarf geckos (Sphaerodactylidae: Sphaerodactylus).</title>
        <authorList>
            <person name="Pinto B.J."/>
            <person name="Keating S.E."/>
            <person name="Gamble T."/>
        </authorList>
    </citation>
    <scope>NUCLEOTIDE SEQUENCE</scope>
    <source>
        <strain evidence="1">TG3544</strain>
    </source>
</reference>
<protein>
    <submittedName>
        <fullName evidence="1">Uncharacterized protein</fullName>
    </submittedName>
</protein>
<dbReference type="Proteomes" id="UP000827872">
    <property type="component" value="Linkage Group LG15"/>
</dbReference>
<keyword evidence="2" id="KW-1185">Reference proteome</keyword>
<evidence type="ECO:0000313" key="1">
    <source>
        <dbReference type="EMBL" id="KAH7997015.1"/>
    </source>
</evidence>
<accession>A0ACB8EWV6</accession>
<name>A0ACB8EWV6_9SAUR</name>
<organism evidence="1 2">
    <name type="scientific">Sphaerodactylus townsendi</name>
    <dbReference type="NCBI Taxonomy" id="933632"/>
    <lineage>
        <taxon>Eukaryota</taxon>
        <taxon>Metazoa</taxon>
        <taxon>Chordata</taxon>
        <taxon>Craniata</taxon>
        <taxon>Vertebrata</taxon>
        <taxon>Euteleostomi</taxon>
        <taxon>Lepidosauria</taxon>
        <taxon>Squamata</taxon>
        <taxon>Bifurcata</taxon>
        <taxon>Gekkota</taxon>
        <taxon>Sphaerodactylidae</taxon>
        <taxon>Sphaerodactylus</taxon>
    </lineage>
</organism>